<protein>
    <submittedName>
        <fullName evidence="2">DUF4158 domain-containing protein</fullName>
    </submittedName>
</protein>
<feature type="non-terminal residue" evidence="2">
    <location>
        <position position="65"/>
    </location>
</feature>
<proteinExistence type="predicted"/>
<feature type="domain" description="DUF4158" evidence="1">
    <location>
        <begin position="6"/>
        <end position="64"/>
    </location>
</feature>
<comment type="caution">
    <text evidence="2">The sequence shown here is derived from an EMBL/GenBank/DDBJ whole genome shotgun (WGS) entry which is preliminary data.</text>
</comment>
<evidence type="ECO:0000259" key="1">
    <source>
        <dbReference type="Pfam" id="PF13700"/>
    </source>
</evidence>
<organism evidence="2">
    <name type="scientific">Symploca sp. SIO1C4</name>
    <dbReference type="NCBI Taxonomy" id="2607765"/>
    <lineage>
        <taxon>Bacteria</taxon>
        <taxon>Bacillati</taxon>
        <taxon>Cyanobacteriota</taxon>
        <taxon>Cyanophyceae</taxon>
        <taxon>Coleofasciculales</taxon>
        <taxon>Coleofasciculaceae</taxon>
        <taxon>Symploca</taxon>
    </lineage>
</organism>
<dbReference type="AlphaFoldDB" id="A0A6B3NKN5"/>
<reference evidence="2" key="1">
    <citation type="submission" date="2019-11" db="EMBL/GenBank/DDBJ databases">
        <title>Genomic insights into an expanded diversity of filamentous marine cyanobacteria reveals the extraordinary biosynthetic potential of Moorea and Okeania.</title>
        <authorList>
            <person name="Ferreira Leao T."/>
            <person name="Wang M."/>
            <person name="Moss N."/>
            <person name="Da Silva R."/>
            <person name="Sanders J."/>
            <person name="Nurk S."/>
            <person name="Gurevich A."/>
            <person name="Humphrey G."/>
            <person name="Reher R."/>
            <person name="Zhu Q."/>
            <person name="Belda-Ferre P."/>
            <person name="Glukhov E."/>
            <person name="Rex R."/>
            <person name="Dorrestein P.C."/>
            <person name="Knight R."/>
            <person name="Pevzner P."/>
            <person name="Gerwick W.H."/>
            <person name="Gerwick L."/>
        </authorList>
    </citation>
    <scope>NUCLEOTIDE SEQUENCE</scope>
    <source>
        <strain evidence="2">SIO1C4</strain>
    </source>
</reference>
<gene>
    <name evidence="2" type="ORF">F6J89_32185</name>
</gene>
<dbReference type="InterPro" id="IPR025296">
    <property type="entry name" value="DUF4158"/>
</dbReference>
<evidence type="ECO:0000313" key="2">
    <source>
        <dbReference type="EMBL" id="NER32137.1"/>
    </source>
</evidence>
<accession>A0A6B3NKN5</accession>
<sequence>MKQTWQSEELVEHWTLRREELVLLEGKNSPSRLVFALLLKFFQLYARFPEQKAEIPQAVIDYVAS</sequence>
<dbReference type="Pfam" id="PF13700">
    <property type="entry name" value="DUF4158"/>
    <property type="match status" value="1"/>
</dbReference>
<name>A0A6B3NKN5_9CYAN</name>
<dbReference type="EMBL" id="JAAHFQ010001084">
    <property type="protein sequence ID" value="NER32137.1"/>
    <property type="molecule type" value="Genomic_DNA"/>
</dbReference>